<dbReference type="AlphaFoldDB" id="A0A1I6M5J6"/>
<dbReference type="NCBIfam" id="NF041384">
    <property type="entry name" value="YHS_seleno_dom"/>
    <property type="match status" value="1"/>
</dbReference>
<evidence type="ECO:0000313" key="3">
    <source>
        <dbReference type="Proteomes" id="UP000198926"/>
    </source>
</evidence>
<dbReference type="RefSeq" id="WP_090205335.1">
    <property type="nucleotide sequence ID" value="NZ_FOZM01000001.1"/>
</dbReference>
<dbReference type="Pfam" id="PF04945">
    <property type="entry name" value="YHS"/>
    <property type="match status" value="1"/>
</dbReference>
<dbReference type="OrthoDB" id="344729at2"/>
<dbReference type="Proteomes" id="UP000198926">
    <property type="component" value="Unassembled WGS sequence"/>
</dbReference>
<keyword evidence="3" id="KW-1185">Reference proteome</keyword>
<accession>A0A1I6M5J6</accession>
<evidence type="ECO:0000313" key="2">
    <source>
        <dbReference type="EMBL" id="SFS10941.1"/>
    </source>
</evidence>
<name>A0A1I6M5J6_9RHOB</name>
<dbReference type="InterPro" id="IPR007029">
    <property type="entry name" value="YHS_dom"/>
</dbReference>
<sequence length="152" mass="16258">MTLTRRHLLGLALTAPVAGIIATRSMAQTAQIYTEGGIAIDGSDTVAYFDGNGPVAGDPSITTDYMGATWQFASEENRAKFEADPMAYAPQYGGYCAYAVSQGYTASTVPEAWSIVDGKLYLNFSTGVRRRWERDIPGHIAAANANWPAVLG</sequence>
<dbReference type="EMBL" id="FOZM01000001">
    <property type="protein sequence ID" value="SFS10941.1"/>
    <property type="molecule type" value="Genomic_DNA"/>
</dbReference>
<reference evidence="2 3" key="1">
    <citation type="submission" date="2016-10" db="EMBL/GenBank/DDBJ databases">
        <authorList>
            <person name="de Groot N.N."/>
        </authorList>
    </citation>
    <scope>NUCLEOTIDE SEQUENCE [LARGE SCALE GENOMIC DNA]</scope>
    <source>
        <strain evidence="2 3">DSM 29433</strain>
    </source>
</reference>
<dbReference type="STRING" id="1123755.SAMN05444714_1259"/>
<feature type="domain" description="YHS" evidence="1">
    <location>
        <begin position="63"/>
        <end position="92"/>
    </location>
</feature>
<gene>
    <name evidence="2" type="ORF">SAMN05444714_1259</name>
</gene>
<evidence type="ECO:0000259" key="1">
    <source>
        <dbReference type="Pfam" id="PF04945"/>
    </source>
</evidence>
<protein>
    <submittedName>
        <fullName evidence="2">YHS domain-containing protein</fullName>
    </submittedName>
</protein>
<organism evidence="2 3">
    <name type="scientific">Yoonia litorea</name>
    <dbReference type="NCBI Taxonomy" id="1123755"/>
    <lineage>
        <taxon>Bacteria</taxon>
        <taxon>Pseudomonadati</taxon>
        <taxon>Pseudomonadota</taxon>
        <taxon>Alphaproteobacteria</taxon>
        <taxon>Rhodobacterales</taxon>
        <taxon>Paracoccaceae</taxon>
        <taxon>Yoonia</taxon>
    </lineage>
</organism>
<proteinExistence type="predicted"/>